<keyword evidence="11" id="KW-1185">Reference proteome</keyword>
<dbReference type="Pfam" id="PF03602">
    <property type="entry name" value="Cons_hypoth95"/>
    <property type="match status" value="1"/>
</dbReference>
<dbReference type="CDD" id="cd02440">
    <property type="entry name" value="AdoMet_MTases"/>
    <property type="match status" value="1"/>
</dbReference>
<evidence type="ECO:0000256" key="6">
    <source>
        <dbReference type="ARBA" id="ARBA00022679"/>
    </source>
</evidence>
<dbReference type="InterPro" id="IPR029063">
    <property type="entry name" value="SAM-dependent_MTases_sf"/>
</dbReference>
<evidence type="ECO:0000256" key="8">
    <source>
        <dbReference type="ARBA" id="ARBA00033371"/>
    </source>
</evidence>
<comment type="caution">
    <text evidence="10">The sequence shown here is derived from an EMBL/GenBank/DDBJ whole genome shotgun (WGS) entry which is preliminary data.</text>
</comment>
<evidence type="ECO:0000256" key="1">
    <source>
        <dbReference type="ARBA" id="ARBA00002649"/>
    </source>
</evidence>
<sequence>MASRSIISIALPTGSRRSRSSRSRRPLRVASTRIAWRSSGLGVARARIRRRRPVAKASARLRLVGGRWRGRRLSVPDAPGLRPTPDRVRETLFNWLAPLIPGARCLDVFAGSGALGFEALSRGAREVVMLERAGPVARHLMASAQALGTDEAQIIHTDALRWLEGGGKPFDIVFLDPPFGQDLWSTAIARLNAGGWLKPGSRVYLELPARGILPVLPPTWDLVRDKTAGEVRYSLSVVAG</sequence>
<evidence type="ECO:0000256" key="5">
    <source>
        <dbReference type="ARBA" id="ARBA00022603"/>
    </source>
</evidence>
<comment type="function">
    <text evidence="1">Specifically methylates the guanine in position 966 of 16S rRNA in the assembled 30S particle.</text>
</comment>
<dbReference type="InterPro" id="IPR004398">
    <property type="entry name" value="RNA_MeTrfase_RsmD"/>
</dbReference>
<organism evidence="10 11">
    <name type="scientific">Thiocapsa imhoffii</name>
    <dbReference type="NCBI Taxonomy" id="382777"/>
    <lineage>
        <taxon>Bacteria</taxon>
        <taxon>Pseudomonadati</taxon>
        <taxon>Pseudomonadota</taxon>
        <taxon>Gammaproteobacteria</taxon>
        <taxon>Chromatiales</taxon>
        <taxon>Chromatiaceae</taxon>
        <taxon>Thiocapsa</taxon>
    </lineage>
</organism>
<keyword evidence="5" id="KW-0489">Methyltransferase</keyword>
<dbReference type="NCBIfam" id="TIGR00095">
    <property type="entry name" value="16S rRNA (guanine(966)-N(2))-methyltransferase RsmD"/>
    <property type="match status" value="1"/>
</dbReference>
<dbReference type="PROSITE" id="PS00092">
    <property type="entry name" value="N6_MTASE"/>
    <property type="match status" value="1"/>
</dbReference>
<dbReference type="Proteomes" id="UP001138802">
    <property type="component" value="Unassembled WGS sequence"/>
</dbReference>
<dbReference type="EMBL" id="NRSD01000001">
    <property type="protein sequence ID" value="MBK1643230.1"/>
    <property type="molecule type" value="Genomic_DNA"/>
</dbReference>
<evidence type="ECO:0000256" key="2">
    <source>
        <dbReference type="ARBA" id="ARBA00005269"/>
    </source>
</evidence>
<dbReference type="AlphaFoldDB" id="A0A9X0WET7"/>
<dbReference type="PANTHER" id="PTHR43542:SF1">
    <property type="entry name" value="METHYLTRANSFERASE"/>
    <property type="match status" value="1"/>
</dbReference>
<reference evidence="10 11" key="1">
    <citation type="journal article" date="2020" name="Microorganisms">
        <title>Osmotic Adaptation and Compatible Solute Biosynthesis of Phototrophic Bacteria as Revealed from Genome Analyses.</title>
        <authorList>
            <person name="Imhoff J.F."/>
            <person name="Rahn T."/>
            <person name="Kunzel S."/>
            <person name="Keller A."/>
            <person name="Neulinger S.C."/>
        </authorList>
    </citation>
    <scope>NUCLEOTIDE SEQUENCE [LARGE SCALE GENOMIC DNA]</scope>
    <source>
        <strain evidence="10 11">DSM 21303</strain>
    </source>
</reference>
<keyword evidence="6" id="KW-0808">Transferase</keyword>
<evidence type="ECO:0000256" key="9">
    <source>
        <dbReference type="ARBA" id="ARBA00048326"/>
    </source>
</evidence>
<gene>
    <name evidence="10" type="primary">rsmD</name>
    <name evidence="10" type="ORF">CKO25_00880</name>
</gene>
<dbReference type="SUPFAM" id="SSF53335">
    <property type="entry name" value="S-adenosyl-L-methionine-dependent methyltransferases"/>
    <property type="match status" value="1"/>
</dbReference>
<evidence type="ECO:0000256" key="4">
    <source>
        <dbReference type="ARBA" id="ARBA00013682"/>
    </source>
</evidence>
<dbReference type="EC" id="2.1.1.171" evidence="3"/>
<evidence type="ECO:0000256" key="7">
    <source>
        <dbReference type="ARBA" id="ARBA00031268"/>
    </source>
</evidence>
<evidence type="ECO:0000313" key="11">
    <source>
        <dbReference type="Proteomes" id="UP001138802"/>
    </source>
</evidence>
<proteinExistence type="inferred from homology"/>
<dbReference type="GO" id="GO:0052913">
    <property type="term" value="F:16S rRNA (guanine(966)-N(2))-methyltransferase activity"/>
    <property type="evidence" value="ECO:0007669"/>
    <property type="project" value="UniProtKB-EC"/>
</dbReference>
<comment type="similarity">
    <text evidence="2">Belongs to the methyltransferase superfamily. RsmD family.</text>
</comment>
<evidence type="ECO:0000256" key="3">
    <source>
        <dbReference type="ARBA" id="ARBA00012141"/>
    </source>
</evidence>
<protein>
    <recommendedName>
        <fullName evidence="4">Ribosomal RNA small subunit methyltransferase D</fullName>
        <ecNumber evidence="3">2.1.1.171</ecNumber>
    </recommendedName>
    <alternativeName>
        <fullName evidence="7">16S rRNA m2G966 methyltransferase</fullName>
    </alternativeName>
    <alternativeName>
        <fullName evidence="8">rRNA (guanine-N(2)-)-methyltransferase</fullName>
    </alternativeName>
</protein>
<evidence type="ECO:0000313" key="10">
    <source>
        <dbReference type="EMBL" id="MBK1643230.1"/>
    </source>
</evidence>
<name>A0A9X0WET7_9GAMM</name>
<dbReference type="PANTHER" id="PTHR43542">
    <property type="entry name" value="METHYLTRANSFERASE"/>
    <property type="match status" value="1"/>
</dbReference>
<accession>A0A9X0WET7</accession>
<dbReference type="GO" id="GO:0003676">
    <property type="term" value="F:nucleic acid binding"/>
    <property type="evidence" value="ECO:0007669"/>
    <property type="project" value="InterPro"/>
</dbReference>
<dbReference type="InterPro" id="IPR002052">
    <property type="entry name" value="DNA_methylase_N6_adenine_CS"/>
</dbReference>
<dbReference type="Gene3D" id="3.40.50.150">
    <property type="entry name" value="Vaccinia Virus protein VP39"/>
    <property type="match status" value="1"/>
</dbReference>
<comment type="catalytic activity">
    <reaction evidence="9">
        <text>guanosine(966) in 16S rRNA + S-adenosyl-L-methionine = N(2)-methylguanosine(966) in 16S rRNA + S-adenosyl-L-homocysteine + H(+)</text>
        <dbReference type="Rhea" id="RHEA:23548"/>
        <dbReference type="Rhea" id="RHEA-COMP:10211"/>
        <dbReference type="Rhea" id="RHEA-COMP:10212"/>
        <dbReference type="ChEBI" id="CHEBI:15378"/>
        <dbReference type="ChEBI" id="CHEBI:57856"/>
        <dbReference type="ChEBI" id="CHEBI:59789"/>
        <dbReference type="ChEBI" id="CHEBI:74269"/>
        <dbReference type="ChEBI" id="CHEBI:74481"/>
        <dbReference type="EC" id="2.1.1.171"/>
    </reaction>
</comment>